<protein>
    <submittedName>
        <fullName evidence="1">Uncharacterized protein</fullName>
    </submittedName>
</protein>
<reference evidence="1" key="2">
    <citation type="submission" date="2023-02" db="EMBL/GenBank/DDBJ databases">
        <authorList>
            <person name="Swenson N.G."/>
            <person name="Wegrzyn J.L."/>
            <person name="Mcevoy S.L."/>
        </authorList>
    </citation>
    <scope>NUCLEOTIDE SEQUENCE</scope>
    <source>
        <strain evidence="1">91603</strain>
        <tissue evidence="1">Leaf</tissue>
    </source>
</reference>
<dbReference type="Proteomes" id="UP001064489">
    <property type="component" value="Chromosome 9"/>
</dbReference>
<sequence>MQSDLEELLNALTERCKKHGVDVKSTAMIVLSSFQLPLSRFGNSPTRFIEVSTDHFGSFLRFHSFNIHDSGFPSQPERLTRFDFINSTKNFGGPDKLSSIPKTVIRFFFFCCPKSSFDKDL</sequence>
<evidence type="ECO:0000313" key="1">
    <source>
        <dbReference type="EMBL" id="KAI9200244.1"/>
    </source>
</evidence>
<evidence type="ECO:0000313" key="2">
    <source>
        <dbReference type="Proteomes" id="UP001064489"/>
    </source>
</evidence>
<accession>A0AAD5JSL2</accession>
<proteinExistence type="predicted"/>
<gene>
    <name evidence="1" type="ORF">LWI28_004848</name>
</gene>
<dbReference type="AlphaFoldDB" id="A0AAD5JSL2"/>
<dbReference type="EMBL" id="JAJSOW010000001">
    <property type="protein sequence ID" value="KAI9200244.1"/>
    <property type="molecule type" value="Genomic_DNA"/>
</dbReference>
<organism evidence="1 2">
    <name type="scientific">Acer negundo</name>
    <name type="common">Box elder</name>
    <dbReference type="NCBI Taxonomy" id="4023"/>
    <lineage>
        <taxon>Eukaryota</taxon>
        <taxon>Viridiplantae</taxon>
        <taxon>Streptophyta</taxon>
        <taxon>Embryophyta</taxon>
        <taxon>Tracheophyta</taxon>
        <taxon>Spermatophyta</taxon>
        <taxon>Magnoliopsida</taxon>
        <taxon>eudicotyledons</taxon>
        <taxon>Gunneridae</taxon>
        <taxon>Pentapetalae</taxon>
        <taxon>rosids</taxon>
        <taxon>malvids</taxon>
        <taxon>Sapindales</taxon>
        <taxon>Sapindaceae</taxon>
        <taxon>Hippocastanoideae</taxon>
        <taxon>Acereae</taxon>
        <taxon>Acer</taxon>
    </lineage>
</organism>
<name>A0AAD5JSL2_ACENE</name>
<reference evidence="1" key="1">
    <citation type="journal article" date="2022" name="Plant J.">
        <title>Strategies of tolerance reflected in two North American maple genomes.</title>
        <authorList>
            <person name="McEvoy S.L."/>
            <person name="Sezen U.U."/>
            <person name="Trouern-Trend A."/>
            <person name="McMahon S.M."/>
            <person name="Schaberg P.G."/>
            <person name="Yang J."/>
            <person name="Wegrzyn J.L."/>
            <person name="Swenson N.G."/>
        </authorList>
    </citation>
    <scope>NUCLEOTIDE SEQUENCE</scope>
    <source>
        <strain evidence="1">91603</strain>
    </source>
</reference>
<keyword evidence="2" id="KW-1185">Reference proteome</keyword>
<comment type="caution">
    <text evidence="1">The sequence shown here is derived from an EMBL/GenBank/DDBJ whole genome shotgun (WGS) entry which is preliminary data.</text>
</comment>